<dbReference type="AlphaFoldDB" id="A0A5Q0L843"/>
<dbReference type="RefSeq" id="WP_153287575.1">
    <property type="nucleotide sequence ID" value="NZ_CP045643.1"/>
</dbReference>
<gene>
    <name evidence="1" type="ORF">GFH48_08000</name>
</gene>
<name>A0A5Q0L843_9ACTN</name>
<keyword evidence="2" id="KW-1185">Reference proteome</keyword>
<protein>
    <submittedName>
        <fullName evidence="1">Uncharacterized protein</fullName>
    </submittedName>
</protein>
<evidence type="ECO:0000313" key="1">
    <source>
        <dbReference type="EMBL" id="QFZ73210.1"/>
    </source>
</evidence>
<reference evidence="1 2" key="1">
    <citation type="submission" date="2019-10" db="EMBL/GenBank/DDBJ databases">
        <title>A novel species.</title>
        <authorList>
            <person name="Gao J."/>
        </authorList>
    </citation>
    <scope>NUCLEOTIDE SEQUENCE [LARGE SCALE GENOMIC DNA]</scope>
    <source>
        <strain evidence="1 2">QMT-28</strain>
    </source>
</reference>
<organism evidence="1 2">
    <name type="scientific">Streptomyces fagopyri</name>
    <dbReference type="NCBI Taxonomy" id="2662397"/>
    <lineage>
        <taxon>Bacteria</taxon>
        <taxon>Bacillati</taxon>
        <taxon>Actinomycetota</taxon>
        <taxon>Actinomycetes</taxon>
        <taxon>Kitasatosporales</taxon>
        <taxon>Streptomycetaceae</taxon>
        <taxon>Streptomyces</taxon>
    </lineage>
</organism>
<dbReference type="Proteomes" id="UP000326179">
    <property type="component" value="Chromosome"/>
</dbReference>
<dbReference type="KEGG" id="sfy:GFH48_08000"/>
<dbReference type="EMBL" id="CP045643">
    <property type="protein sequence ID" value="QFZ73210.1"/>
    <property type="molecule type" value="Genomic_DNA"/>
</dbReference>
<accession>A0A5Q0L843</accession>
<evidence type="ECO:0000313" key="2">
    <source>
        <dbReference type="Proteomes" id="UP000326179"/>
    </source>
</evidence>
<sequence length="160" mass="16459">MLAQGNVRTVLVSAGAADLLNCTSSADTCVTDVESGLASLDSQLSSYSTDDSQIYVDQQPITQNSDITVCLATVAPFTAAHPGTAAHEPAREQVNAHLLDNCPGQLIDFAAAVSTDGTATSSTVKAADLSEGNPSDAYYADLAARYVDDVDSGALIHPPN</sequence>
<proteinExistence type="predicted"/>